<dbReference type="CDD" id="cd06850">
    <property type="entry name" value="biotinyl_domain"/>
    <property type="match status" value="1"/>
</dbReference>
<dbReference type="InterPro" id="IPR011761">
    <property type="entry name" value="ATP-grasp"/>
</dbReference>
<sequence length="1239" mass="136168">MVLIIDSFQRIRKVLIANRGEIACRIIRSCKELGLTSIAIYSKADRSSAHVRSADEAWLLPGNDQTAYITEGDVLDIARKSGAHAVIPGYGFLSENDGFAEKVEAAGLTWVGPSSEVITKFGLKHTARELAVQAGVPVISGTDLLNSAEEALVAASKIGYPVMLKATAGGGGMGLQICWNESEIEAAFHSVHARGATLFKNTAMFMEKYVAKSRHVEVQVFGNGLGGAVHFGERECSIQRRHQKVVEECPSPFVHSRPEMRERLTSCAVSLASNVCYGSAGTVEFLVDDTDGSFYFLEMNTRLQVEHGITEMCYNVDLVSLMLQQAEMQARGKGGLEVTALKALQKDSPTGFAIEARVYAEVPSRNFAPSPGLLQHVEWYEADGVRVDTWIQSGTNISPFYDPMIAKVIVWDRDSHDQATDKMLATLTQSKVQGCPTNFQYLAAIVGSNAFRIGDTTTAFLTSDHFKFSPTTLDVISGGAYTTVQDLPARKGVGNGVPESGPMDSVSFRVANLLVGNGENREALEVTLVGPELLFHAPAIVAVTGGVVDVSIDGEKVDMYTSLLVPAGKKMKLGMVSSGCRSYIAIRGGFPTIPVYLGSKSTTTTLKLGGVQGRHLLPNDSLDLNPQTEEWAEHYKPITIPQIARLDSLWKTKWELYTMPGPHDEPDFTTEKDRQTLYETEWKISHNASRSGYRLKGPRLQWSREDGGEGGSHPANVIDEPYSYGGLNWNGDDPVILPVDAPMAGGLAITNTIVRGDFWRLGQCRPGDSIRFKRISWNSALLLRRRTEEYVSQIKRFINGQISSEELKTINVDLPEDWDETILHHTPADPVKKTIEVKYRQAGDCHIHVTYGPMIANVLTRVHIQHRLNKIDSGEVKGVVAVIGCARSYNVQFDPLVTTQKEMLARLIALEEELESASHSPLPSRLFRFPILLDDPLSKKAIQHYMATVRDSAVYLPDNMKYIAKANGVKDRDTALKSIVTCPQLVVGVSFLAGLPFMLPLDPRLIYVAQKYNPVRAFTAEGTVGLGGPLTVIYPMESPGGYQLWGRTLSTWDPHAAKPGFDHPWLLREFDQIQFYEVTSDEFDEVYEQFKTGRLDFDVEETTFDPASYEKFIASIADEAAEFVKNRNLATKAATQEENRLVQVWREKQAQNTAEGGEEDGSEKEGVNVIAPMTSSVWKINVNLGDTIKDGQVVAVLEAMKMEIAVRADASMDGKVVKKIVSPPGTVLDPGQLVISLAA</sequence>
<dbReference type="Proteomes" id="UP000092583">
    <property type="component" value="Unassembled WGS sequence"/>
</dbReference>
<dbReference type="InterPro" id="IPR011053">
    <property type="entry name" value="Single_hybrid_motif"/>
</dbReference>
<protein>
    <submittedName>
        <fullName evidence="11">Urea carboxylase</fullName>
    </submittedName>
</protein>
<dbReference type="FunFam" id="3.40.50.20:FF:000010">
    <property type="entry name" value="Propionyl-CoA carboxylase subunit alpha"/>
    <property type="match status" value="1"/>
</dbReference>
<organism evidence="11 12">
    <name type="scientific">Kwoniella mangroviensis CBS 10435</name>
    <dbReference type="NCBI Taxonomy" id="1331196"/>
    <lineage>
        <taxon>Eukaryota</taxon>
        <taxon>Fungi</taxon>
        <taxon>Dikarya</taxon>
        <taxon>Basidiomycota</taxon>
        <taxon>Agaricomycotina</taxon>
        <taxon>Tremellomycetes</taxon>
        <taxon>Tremellales</taxon>
        <taxon>Cryptococcaceae</taxon>
        <taxon>Kwoniella</taxon>
    </lineage>
</organism>
<evidence type="ECO:0000256" key="2">
    <source>
        <dbReference type="ARBA" id="ARBA00022598"/>
    </source>
</evidence>
<dbReference type="Pfam" id="PF02626">
    <property type="entry name" value="CT_A_B"/>
    <property type="match status" value="1"/>
</dbReference>
<evidence type="ECO:0000256" key="7">
    <source>
        <dbReference type="PROSITE-ProRule" id="PRU00409"/>
    </source>
</evidence>
<keyword evidence="5 7" id="KW-0067">ATP-binding</keyword>
<feature type="domain" description="Lipoyl-binding" evidence="8">
    <location>
        <begin position="1162"/>
        <end position="1238"/>
    </location>
</feature>
<evidence type="ECO:0000259" key="10">
    <source>
        <dbReference type="PROSITE" id="PS50979"/>
    </source>
</evidence>
<dbReference type="GO" id="GO:0005524">
    <property type="term" value="F:ATP binding"/>
    <property type="evidence" value="ECO:0007669"/>
    <property type="project" value="UniProtKB-UniRule"/>
</dbReference>
<dbReference type="SUPFAM" id="SSF52440">
    <property type="entry name" value="PreATP-grasp domain"/>
    <property type="match status" value="1"/>
</dbReference>
<dbReference type="FunFam" id="3.30.1490.20:FF:000003">
    <property type="entry name" value="acetyl-CoA carboxylase isoform X1"/>
    <property type="match status" value="1"/>
</dbReference>
<dbReference type="Pfam" id="PF02785">
    <property type="entry name" value="Biotin_carb_C"/>
    <property type="match status" value="1"/>
</dbReference>
<dbReference type="InterPro" id="IPR016185">
    <property type="entry name" value="PreATP-grasp_dom_sf"/>
</dbReference>
<dbReference type="InterPro" id="IPR001882">
    <property type="entry name" value="Biotin_BS"/>
</dbReference>
<evidence type="ECO:0000256" key="3">
    <source>
        <dbReference type="ARBA" id="ARBA00022741"/>
    </source>
</evidence>
<evidence type="ECO:0000259" key="9">
    <source>
        <dbReference type="PROSITE" id="PS50975"/>
    </source>
</evidence>
<dbReference type="GO" id="GO:0016787">
    <property type="term" value="F:hydrolase activity"/>
    <property type="evidence" value="ECO:0007669"/>
    <property type="project" value="UniProtKB-KW"/>
</dbReference>
<evidence type="ECO:0000256" key="4">
    <source>
        <dbReference type="ARBA" id="ARBA00022801"/>
    </source>
</evidence>
<evidence type="ECO:0000256" key="5">
    <source>
        <dbReference type="ARBA" id="ARBA00022840"/>
    </source>
</evidence>
<dbReference type="InterPro" id="IPR029000">
    <property type="entry name" value="Cyclophilin-like_dom_sf"/>
</dbReference>
<evidence type="ECO:0000313" key="11">
    <source>
        <dbReference type="EMBL" id="OCF62234.1"/>
    </source>
</evidence>
<evidence type="ECO:0000256" key="6">
    <source>
        <dbReference type="ARBA" id="ARBA00023267"/>
    </source>
</evidence>
<feature type="domain" description="Biotin carboxylation" evidence="10">
    <location>
        <begin position="10"/>
        <end position="466"/>
    </location>
</feature>
<dbReference type="PROSITE" id="PS00867">
    <property type="entry name" value="CPSASE_2"/>
    <property type="match status" value="1"/>
</dbReference>
<evidence type="ECO:0000313" key="12">
    <source>
        <dbReference type="Proteomes" id="UP000092583"/>
    </source>
</evidence>
<dbReference type="SUPFAM" id="SSF50891">
    <property type="entry name" value="Cyclophilin-like"/>
    <property type="match status" value="2"/>
</dbReference>
<dbReference type="InterPro" id="IPR005479">
    <property type="entry name" value="CPAse_ATP-bd"/>
</dbReference>
<dbReference type="SUPFAM" id="SSF51230">
    <property type="entry name" value="Single hybrid motif"/>
    <property type="match status" value="1"/>
</dbReference>
<dbReference type="InterPro" id="IPR050856">
    <property type="entry name" value="Biotin_carboxylase_complex"/>
</dbReference>
<comment type="cofactor">
    <cofactor evidence="1">
        <name>biotin</name>
        <dbReference type="ChEBI" id="CHEBI:57586"/>
    </cofactor>
</comment>
<dbReference type="Gene3D" id="2.40.50.100">
    <property type="match status" value="1"/>
</dbReference>
<proteinExistence type="predicted"/>
<dbReference type="Gene3D" id="3.30.1360.40">
    <property type="match status" value="1"/>
</dbReference>
<dbReference type="NCBIfam" id="TIGR00724">
    <property type="entry name" value="urea_amlyse_rel"/>
    <property type="match status" value="1"/>
</dbReference>
<name>A0A1B9J3J8_9TREE</name>
<dbReference type="InterPro" id="IPR003833">
    <property type="entry name" value="CT_C_D"/>
</dbReference>
<dbReference type="PROSITE" id="PS00866">
    <property type="entry name" value="CPSASE_1"/>
    <property type="match status" value="1"/>
</dbReference>
<accession>A0A1B9J3J8</accession>
<dbReference type="SUPFAM" id="SSF56059">
    <property type="entry name" value="Glutathione synthetase ATP-binding domain-like"/>
    <property type="match status" value="1"/>
</dbReference>
<dbReference type="InterPro" id="IPR005482">
    <property type="entry name" value="Biotin_COase_C"/>
</dbReference>
<keyword evidence="4" id="KW-0378">Hydrolase</keyword>
<dbReference type="Gene3D" id="3.30.470.20">
    <property type="entry name" value="ATP-grasp fold, B domain"/>
    <property type="match status" value="1"/>
</dbReference>
<gene>
    <name evidence="11" type="ORF">L486_01902</name>
</gene>
<dbReference type="SMART" id="SM00878">
    <property type="entry name" value="Biotin_carb_C"/>
    <property type="match status" value="1"/>
</dbReference>
<dbReference type="Pfam" id="PF00289">
    <property type="entry name" value="Biotin_carb_N"/>
    <property type="match status" value="1"/>
</dbReference>
<dbReference type="Pfam" id="PF02786">
    <property type="entry name" value="CPSase_L_D2"/>
    <property type="match status" value="1"/>
</dbReference>
<evidence type="ECO:0000259" key="8">
    <source>
        <dbReference type="PROSITE" id="PS50968"/>
    </source>
</evidence>
<dbReference type="SUPFAM" id="SSF160467">
    <property type="entry name" value="PH0987 N-terminal domain-like"/>
    <property type="match status" value="1"/>
</dbReference>
<dbReference type="InterPro" id="IPR003778">
    <property type="entry name" value="CT_A_B"/>
</dbReference>
<keyword evidence="12" id="KW-1185">Reference proteome</keyword>
<dbReference type="PROSITE" id="PS50968">
    <property type="entry name" value="BIOTINYL_LIPOYL"/>
    <property type="match status" value="1"/>
</dbReference>
<dbReference type="Pfam" id="PF00364">
    <property type="entry name" value="Biotin_lipoyl"/>
    <property type="match status" value="1"/>
</dbReference>
<dbReference type="Pfam" id="PF02682">
    <property type="entry name" value="CT_C_D"/>
    <property type="match status" value="1"/>
</dbReference>
<reference evidence="11 12" key="1">
    <citation type="submission" date="2013-07" db="EMBL/GenBank/DDBJ databases">
        <title>The Genome Sequence of Kwoniella mangroviensis CBS10435.</title>
        <authorList>
            <consortium name="The Broad Institute Genome Sequencing Platform"/>
            <person name="Cuomo C."/>
            <person name="Litvintseva A."/>
            <person name="Chen Y."/>
            <person name="Heitman J."/>
            <person name="Sun S."/>
            <person name="Springer D."/>
            <person name="Dromer F."/>
            <person name="Young S.K."/>
            <person name="Zeng Q."/>
            <person name="Gargeya S."/>
            <person name="Fitzgerald M."/>
            <person name="Abouelleil A."/>
            <person name="Alvarado L."/>
            <person name="Berlin A.M."/>
            <person name="Chapman S.B."/>
            <person name="Dewar J."/>
            <person name="Goldberg J."/>
            <person name="Griggs A."/>
            <person name="Gujja S."/>
            <person name="Hansen M."/>
            <person name="Howarth C."/>
            <person name="Imamovic A."/>
            <person name="Larimer J."/>
            <person name="McCowan C."/>
            <person name="Murphy C."/>
            <person name="Pearson M."/>
            <person name="Priest M."/>
            <person name="Roberts A."/>
            <person name="Saif S."/>
            <person name="Shea T."/>
            <person name="Sykes S."/>
            <person name="Wortman J."/>
            <person name="Nusbaum C."/>
            <person name="Birren B."/>
        </authorList>
    </citation>
    <scope>NUCLEOTIDE SEQUENCE [LARGE SCALE GENOMIC DNA]</scope>
    <source>
        <strain evidence="11 12">CBS 10435</strain>
    </source>
</reference>
<dbReference type="InterPro" id="IPR000089">
    <property type="entry name" value="Biotin_lipoyl"/>
</dbReference>
<dbReference type="InterPro" id="IPR011054">
    <property type="entry name" value="Rudment_hybrid_motif"/>
</dbReference>
<dbReference type="GO" id="GO:0046872">
    <property type="term" value="F:metal ion binding"/>
    <property type="evidence" value="ECO:0007669"/>
    <property type="project" value="InterPro"/>
</dbReference>
<dbReference type="InterPro" id="IPR011764">
    <property type="entry name" value="Biotin_carboxylation_dom"/>
</dbReference>
<dbReference type="SMART" id="SM00797">
    <property type="entry name" value="AHS2"/>
    <property type="match status" value="1"/>
</dbReference>
<dbReference type="SUPFAM" id="SSF51246">
    <property type="entry name" value="Rudiment single hybrid motif"/>
    <property type="match status" value="1"/>
</dbReference>
<dbReference type="EMBL" id="KI669459">
    <property type="protein sequence ID" value="OCF62234.1"/>
    <property type="molecule type" value="Genomic_DNA"/>
</dbReference>
<dbReference type="GO" id="GO:0016874">
    <property type="term" value="F:ligase activity"/>
    <property type="evidence" value="ECO:0007669"/>
    <property type="project" value="UniProtKB-KW"/>
</dbReference>
<dbReference type="STRING" id="1331196.A0A1B9J3J8"/>
<reference evidence="12" key="2">
    <citation type="submission" date="2013-12" db="EMBL/GenBank/DDBJ databases">
        <title>Evolution of pathogenesis and genome organization in the Tremellales.</title>
        <authorList>
            <person name="Cuomo C."/>
            <person name="Litvintseva A."/>
            <person name="Heitman J."/>
            <person name="Chen Y."/>
            <person name="Sun S."/>
            <person name="Springer D."/>
            <person name="Dromer F."/>
            <person name="Young S."/>
            <person name="Zeng Q."/>
            <person name="Chapman S."/>
            <person name="Gujja S."/>
            <person name="Saif S."/>
            <person name="Birren B."/>
        </authorList>
    </citation>
    <scope>NUCLEOTIDE SEQUENCE [LARGE SCALE GENOMIC DNA]</scope>
    <source>
        <strain evidence="12">CBS 10435</strain>
    </source>
</reference>
<dbReference type="PROSITE" id="PS00188">
    <property type="entry name" value="BIOTIN"/>
    <property type="match status" value="1"/>
</dbReference>
<dbReference type="PANTHER" id="PTHR18866:SF128">
    <property type="entry name" value="UREA AMIDOLYASE"/>
    <property type="match status" value="1"/>
</dbReference>
<dbReference type="PROSITE" id="PS50975">
    <property type="entry name" value="ATP_GRASP"/>
    <property type="match status" value="1"/>
</dbReference>
<keyword evidence="3 7" id="KW-0547">Nucleotide-binding</keyword>
<dbReference type="SMART" id="SM00796">
    <property type="entry name" value="AHS1"/>
    <property type="match status" value="1"/>
</dbReference>
<dbReference type="InterPro" id="IPR005481">
    <property type="entry name" value="BC-like_N"/>
</dbReference>
<feature type="domain" description="ATP-grasp" evidence="9">
    <location>
        <begin position="128"/>
        <end position="327"/>
    </location>
</feature>
<dbReference type="Gene3D" id="2.40.100.10">
    <property type="entry name" value="Cyclophilin-like"/>
    <property type="match status" value="2"/>
</dbReference>
<dbReference type="PROSITE" id="PS50979">
    <property type="entry name" value="BC"/>
    <property type="match status" value="1"/>
</dbReference>
<keyword evidence="6" id="KW-0092">Biotin</keyword>
<keyword evidence="2" id="KW-0436">Ligase</keyword>
<dbReference type="AlphaFoldDB" id="A0A1B9J3J8"/>
<dbReference type="PANTHER" id="PTHR18866">
    <property type="entry name" value="CARBOXYLASE:PYRUVATE/ACETYL-COA/PROPIONYL-COA CARBOXYLASE"/>
    <property type="match status" value="1"/>
</dbReference>
<dbReference type="OrthoDB" id="196847at2759"/>
<evidence type="ECO:0000256" key="1">
    <source>
        <dbReference type="ARBA" id="ARBA00001953"/>
    </source>
</evidence>